<dbReference type="EMBL" id="QGDI01000015">
    <property type="protein sequence ID" value="PWJ10256.1"/>
    <property type="molecule type" value="Genomic_DNA"/>
</dbReference>
<organism evidence="1 2">
    <name type="scientific">Ruminococcus flavefaciens</name>
    <dbReference type="NCBI Taxonomy" id="1265"/>
    <lineage>
        <taxon>Bacteria</taxon>
        <taxon>Bacillati</taxon>
        <taxon>Bacillota</taxon>
        <taxon>Clostridia</taxon>
        <taxon>Eubacteriales</taxon>
        <taxon>Oscillospiraceae</taxon>
        <taxon>Ruminococcus</taxon>
    </lineage>
</organism>
<gene>
    <name evidence="1" type="ORF">IE37_03146</name>
</gene>
<evidence type="ECO:0000313" key="2">
    <source>
        <dbReference type="Proteomes" id="UP000245720"/>
    </source>
</evidence>
<evidence type="ECO:0000313" key="1">
    <source>
        <dbReference type="EMBL" id="PWJ10256.1"/>
    </source>
</evidence>
<comment type="caution">
    <text evidence="1">The sequence shown here is derived from an EMBL/GenBank/DDBJ whole genome shotgun (WGS) entry which is preliminary data.</text>
</comment>
<accession>A0A315XTW1</accession>
<dbReference type="AlphaFoldDB" id="A0A315XTW1"/>
<sequence>MGTSYKYKCDECGFEEEYFVGGRLMTKDYKKRTEEAEEELRSAALYGKYGESIRQLVRNERDKIYINCDTELYQCMDCRQFSVQIAKEMFMNRKEFTMSVEFRHECPSCHSSMLRKTRGSITFCPKCKMFTARLVTMGKFE</sequence>
<proteinExistence type="predicted"/>
<name>A0A315XTW1_RUMFL</name>
<protein>
    <submittedName>
        <fullName evidence="1">Uncharacterized protein</fullName>
    </submittedName>
</protein>
<dbReference type="RefSeq" id="WP_109727820.1">
    <property type="nucleotide sequence ID" value="NZ_QGDI01000015.1"/>
</dbReference>
<dbReference type="Proteomes" id="UP000245720">
    <property type="component" value="Unassembled WGS sequence"/>
</dbReference>
<dbReference type="OrthoDB" id="2005617at2"/>
<reference evidence="1 2" key="1">
    <citation type="submission" date="2018-05" db="EMBL/GenBank/DDBJ databases">
        <title>The Hungate 1000. A catalogue of reference genomes from the rumen microbiome.</title>
        <authorList>
            <person name="Kelly W."/>
        </authorList>
    </citation>
    <scope>NUCLEOTIDE SEQUENCE [LARGE SCALE GENOMIC DNA]</scope>
    <source>
        <strain evidence="1 2">SAb67</strain>
    </source>
</reference>